<feature type="domain" description="DUF659" evidence="2">
    <location>
        <begin position="283"/>
        <end position="434"/>
    </location>
</feature>
<dbReference type="InterPro" id="IPR008906">
    <property type="entry name" value="HATC_C_dom"/>
</dbReference>
<feature type="compositionally biased region" description="Basic and acidic residues" evidence="1">
    <location>
        <begin position="860"/>
        <end position="870"/>
    </location>
</feature>
<dbReference type="AlphaFoldDB" id="A0A8T0PST8"/>
<evidence type="ECO:0000256" key="1">
    <source>
        <dbReference type="SAM" id="MobiDB-lite"/>
    </source>
</evidence>
<proteinExistence type="predicted"/>
<organism evidence="4 5">
    <name type="scientific">Panicum virgatum</name>
    <name type="common">Blackwell switchgrass</name>
    <dbReference type="NCBI Taxonomy" id="38727"/>
    <lineage>
        <taxon>Eukaryota</taxon>
        <taxon>Viridiplantae</taxon>
        <taxon>Streptophyta</taxon>
        <taxon>Embryophyta</taxon>
        <taxon>Tracheophyta</taxon>
        <taxon>Spermatophyta</taxon>
        <taxon>Magnoliopsida</taxon>
        <taxon>Liliopsida</taxon>
        <taxon>Poales</taxon>
        <taxon>Poaceae</taxon>
        <taxon>PACMAD clade</taxon>
        <taxon>Panicoideae</taxon>
        <taxon>Panicodae</taxon>
        <taxon>Paniceae</taxon>
        <taxon>Panicinae</taxon>
        <taxon>Panicum</taxon>
        <taxon>Panicum sect. Hiantes</taxon>
    </lineage>
</organism>
<feature type="region of interest" description="Disordered" evidence="1">
    <location>
        <begin position="1"/>
        <end position="40"/>
    </location>
</feature>
<dbReference type="Proteomes" id="UP000823388">
    <property type="component" value="Chromosome 8K"/>
</dbReference>
<evidence type="ECO:0000313" key="5">
    <source>
        <dbReference type="Proteomes" id="UP000823388"/>
    </source>
</evidence>
<feature type="region of interest" description="Disordered" evidence="1">
    <location>
        <begin position="816"/>
        <end position="870"/>
    </location>
</feature>
<dbReference type="SUPFAM" id="SSF53098">
    <property type="entry name" value="Ribonuclease H-like"/>
    <property type="match status" value="1"/>
</dbReference>
<evidence type="ECO:0000259" key="3">
    <source>
        <dbReference type="Pfam" id="PF05699"/>
    </source>
</evidence>
<feature type="domain" description="HAT C-terminal dimerisation" evidence="3">
    <location>
        <begin position="655"/>
        <end position="723"/>
    </location>
</feature>
<protein>
    <recommendedName>
        <fullName evidence="6">BED-type domain-containing protein</fullName>
    </recommendedName>
</protein>
<evidence type="ECO:0000313" key="4">
    <source>
        <dbReference type="EMBL" id="KAG2561124.1"/>
    </source>
</evidence>
<dbReference type="PANTHER" id="PTHR32166">
    <property type="entry name" value="OSJNBA0013A04.12 PROTEIN"/>
    <property type="match status" value="1"/>
</dbReference>
<dbReference type="GO" id="GO:0046983">
    <property type="term" value="F:protein dimerization activity"/>
    <property type="evidence" value="ECO:0007669"/>
    <property type="project" value="InterPro"/>
</dbReference>
<feature type="compositionally biased region" description="Acidic residues" evidence="1">
    <location>
        <begin position="833"/>
        <end position="859"/>
    </location>
</feature>
<evidence type="ECO:0000259" key="2">
    <source>
        <dbReference type="Pfam" id="PF04937"/>
    </source>
</evidence>
<evidence type="ECO:0008006" key="6">
    <source>
        <dbReference type="Google" id="ProtNLM"/>
    </source>
</evidence>
<dbReference type="InterPro" id="IPR012337">
    <property type="entry name" value="RNaseH-like_sf"/>
</dbReference>
<dbReference type="PANTHER" id="PTHR32166:SF74">
    <property type="entry name" value="OS05G0256350 PROTEIN"/>
    <property type="match status" value="1"/>
</dbReference>
<sequence length="870" mass="97240">MVEVIMPEADARSAGGSGDAADRPSVAASTGIVGSSSSTAPDSAAYAEKAIAKLPPHLAAEAVDPKRKAKSKDPGWKFGWWPDPTKKDFVKCIFCQKTIPAGIKRFKQHLSGGSADCIKCEHVPELVSREMDAYLKKNARNVVVSMLSDEEGDEAAVGEGELEPEPSCGAKVKQAKKRIVQSGITSFVVAAPTKPQTQKHSRSVSSLLCKSPEEVVAERHKSKTSQSTLEHCTKKGKEAKQIVDDHAADFFSENNIPLNVINSRSWEILLESIGQYGPGYRSPSYHEMRCPLLDRAVARTAILRKKHEEAWKEYGCSLMSDGWTDTRQRHLINFLANSPAGTFFLGSVDASSQVANATMLADLLQKEIEKVGKEHVVQIITDNGANFKAAGRILMERIPHLFWTPCAAHCLDLLLEDIGKIKEFKTCINNARKVSRFIYKHGRLIDQMREKIGGDLVRPAVTRFATSFLTLASMHRNRNGLRNLFVSDEWHNTKFSNTTEGKQVENIVLSMPFWKNIEDCLRASQPLLIALRIADGDETPAAPEIMAAMDVAKNTIKESLKHNPRLLAEVLEYYGKRWENQMEQKLYGAALYLNAAKFFAIRDQDRRQAARLRSMFNDVMWKMISDEDEQTKISKQADDYERSEGDCFSKQGAIRDRGKKNPICWWGSYGGLAFELQSLAKRIISLCCSASGCERNWSVFSNIHTKKRNRLEHKRLNKLVYVSYNRKMENRFQKIRELGSKGKRSNPLLLDEFQWDNEWVCESDPVHEGDDGNITWSNVDEVIGATEGLQGRHFPRAAAAHASSSAASGRMMTYVSKKRPRNQPTPTPTPVIPEDDDGDEQDEAMEEDDDSAAAGTEEDAGFHLNDDLLE</sequence>
<comment type="caution">
    <text evidence="4">The sequence shown here is derived from an EMBL/GenBank/DDBJ whole genome shotgun (WGS) entry which is preliminary data.</text>
</comment>
<reference evidence="4" key="1">
    <citation type="submission" date="2020-05" db="EMBL/GenBank/DDBJ databases">
        <title>WGS assembly of Panicum virgatum.</title>
        <authorList>
            <person name="Lovell J.T."/>
            <person name="Jenkins J."/>
            <person name="Shu S."/>
            <person name="Juenger T.E."/>
            <person name="Schmutz J."/>
        </authorList>
    </citation>
    <scope>NUCLEOTIDE SEQUENCE</scope>
    <source>
        <strain evidence="4">AP13</strain>
    </source>
</reference>
<dbReference type="InterPro" id="IPR007021">
    <property type="entry name" value="DUF659"/>
</dbReference>
<accession>A0A8T0PST8</accession>
<name>A0A8T0PST8_PANVG</name>
<dbReference type="EMBL" id="CM029051">
    <property type="protein sequence ID" value="KAG2561124.1"/>
    <property type="molecule type" value="Genomic_DNA"/>
</dbReference>
<gene>
    <name evidence="4" type="ORF">PVAP13_8KG141102</name>
</gene>
<dbReference type="Pfam" id="PF04937">
    <property type="entry name" value="DUF659"/>
    <property type="match status" value="1"/>
</dbReference>
<keyword evidence="5" id="KW-1185">Reference proteome</keyword>
<dbReference type="Pfam" id="PF05699">
    <property type="entry name" value="Dimer_Tnp_hAT"/>
    <property type="match status" value="1"/>
</dbReference>